<feature type="binding site" evidence="5">
    <location>
        <position position="47"/>
    </location>
    <ligand>
        <name>ATP</name>
        <dbReference type="ChEBI" id="CHEBI:30616"/>
    </ligand>
</feature>
<gene>
    <name evidence="9" type="ORF">FHX48_001252</name>
</gene>
<evidence type="ECO:0000313" key="9">
    <source>
        <dbReference type="EMBL" id="MBA8816179.1"/>
    </source>
</evidence>
<keyword evidence="3 9" id="KW-0418">Kinase</keyword>
<organism evidence="9 10">
    <name type="scientific">Microbacterium halimionae</name>
    <dbReference type="NCBI Taxonomy" id="1526413"/>
    <lineage>
        <taxon>Bacteria</taxon>
        <taxon>Bacillati</taxon>
        <taxon>Actinomycetota</taxon>
        <taxon>Actinomycetes</taxon>
        <taxon>Micrococcales</taxon>
        <taxon>Microbacteriaceae</taxon>
        <taxon>Microbacterium</taxon>
    </lineage>
</organism>
<name>A0A7W3PLS8_9MICO</name>
<sequence length="370" mass="38792">MSAPTQPESSKTVLGDRFLLAELLGSGGSGRVFAATDLQLERRVAVKVFSPAIVSGTDGVRARKETTILAGLSHPALVTLHDAQLEHDPPYIVMQLIDGPTLSDAIANGEFSTKLARAVAINVAGALEVVHSSGIVHRDIKPSNILLSRTEDGHRPVLADFGIAVEMDATRITQPGVTIGTAAYLSPEQVKGYSPSPAGDIYSLGLVLIEALTGERAFPSASAHATMLARLDTDPSLPQDLPEGWRAMLTAMTAARPEQRPSGRQVVEMAKSLSQDAYSPQQATASTAKLTKPMPSSPATLRSAKSRKPARRVIASISFGVAAVVVAVIVVASVNLNQPAAAQPSPAPTLPALEEPLQSHLQELLDAVTP</sequence>
<dbReference type="Gene3D" id="3.30.200.20">
    <property type="entry name" value="Phosphorylase Kinase, domain 1"/>
    <property type="match status" value="1"/>
</dbReference>
<proteinExistence type="predicted"/>
<accession>A0A7W3PLS8</accession>
<dbReference type="InterPro" id="IPR000719">
    <property type="entry name" value="Prot_kinase_dom"/>
</dbReference>
<feature type="transmembrane region" description="Helical" evidence="7">
    <location>
        <begin position="313"/>
        <end position="336"/>
    </location>
</feature>
<evidence type="ECO:0000256" key="5">
    <source>
        <dbReference type="PROSITE-ProRule" id="PRU10141"/>
    </source>
</evidence>
<dbReference type="PANTHER" id="PTHR43289">
    <property type="entry name" value="MITOGEN-ACTIVATED PROTEIN KINASE KINASE KINASE 20-RELATED"/>
    <property type="match status" value="1"/>
</dbReference>
<keyword evidence="7" id="KW-0472">Membrane</keyword>
<dbReference type="Proteomes" id="UP000526083">
    <property type="component" value="Unassembled WGS sequence"/>
</dbReference>
<dbReference type="SMART" id="SM00220">
    <property type="entry name" value="S_TKc"/>
    <property type="match status" value="1"/>
</dbReference>
<feature type="compositionally biased region" description="Polar residues" evidence="6">
    <location>
        <begin position="274"/>
        <end position="289"/>
    </location>
</feature>
<dbReference type="InterPro" id="IPR011009">
    <property type="entry name" value="Kinase-like_dom_sf"/>
</dbReference>
<dbReference type="PROSITE" id="PS00108">
    <property type="entry name" value="PROTEIN_KINASE_ST"/>
    <property type="match status" value="1"/>
</dbReference>
<reference evidence="9 10" key="1">
    <citation type="submission" date="2020-07" db="EMBL/GenBank/DDBJ databases">
        <title>Sequencing the genomes of 1000 actinobacteria strains.</title>
        <authorList>
            <person name="Klenk H.-P."/>
        </authorList>
    </citation>
    <scope>NUCLEOTIDE SEQUENCE [LARGE SCALE GENOMIC DNA]</scope>
    <source>
        <strain evidence="9 10">DSM 27576</strain>
    </source>
</reference>
<evidence type="ECO:0000256" key="2">
    <source>
        <dbReference type="ARBA" id="ARBA00022741"/>
    </source>
</evidence>
<dbReference type="RefSeq" id="WP_167049794.1">
    <property type="nucleotide sequence ID" value="NZ_JAAOZB010000002.1"/>
</dbReference>
<dbReference type="Pfam" id="PF00069">
    <property type="entry name" value="Pkinase"/>
    <property type="match status" value="1"/>
</dbReference>
<keyword evidence="4 5" id="KW-0067">ATP-binding</keyword>
<dbReference type="PROSITE" id="PS00107">
    <property type="entry name" value="PROTEIN_KINASE_ATP"/>
    <property type="match status" value="1"/>
</dbReference>
<dbReference type="GO" id="GO:0005524">
    <property type="term" value="F:ATP binding"/>
    <property type="evidence" value="ECO:0007669"/>
    <property type="project" value="UniProtKB-UniRule"/>
</dbReference>
<keyword evidence="2 5" id="KW-0547">Nucleotide-binding</keyword>
<dbReference type="GO" id="GO:0004674">
    <property type="term" value="F:protein serine/threonine kinase activity"/>
    <property type="evidence" value="ECO:0007669"/>
    <property type="project" value="UniProtKB-KW"/>
</dbReference>
<evidence type="ECO:0000259" key="8">
    <source>
        <dbReference type="PROSITE" id="PS50011"/>
    </source>
</evidence>
<evidence type="ECO:0000313" key="10">
    <source>
        <dbReference type="Proteomes" id="UP000526083"/>
    </source>
</evidence>
<keyword evidence="10" id="KW-1185">Reference proteome</keyword>
<evidence type="ECO:0000256" key="7">
    <source>
        <dbReference type="SAM" id="Phobius"/>
    </source>
</evidence>
<evidence type="ECO:0000256" key="6">
    <source>
        <dbReference type="SAM" id="MobiDB-lite"/>
    </source>
</evidence>
<dbReference type="EMBL" id="JACGWY010000002">
    <property type="protein sequence ID" value="MBA8816179.1"/>
    <property type="molecule type" value="Genomic_DNA"/>
</dbReference>
<feature type="region of interest" description="Disordered" evidence="6">
    <location>
        <begin position="274"/>
        <end position="307"/>
    </location>
</feature>
<dbReference type="InterPro" id="IPR008271">
    <property type="entry name" value="Ser/Thr_kinase_AS"/>
</dbReference>
<keyword evidence="7" id="KW-0812">Transmembrane</keyword>
<comment type="caution">
    <text evidence="9">The sequence shown here is derived from an EMBL/GenBank/DDBJ whole genome shotgun (WGS) entry which is preliminary data.</text>
</comment>
<keyword evidence="9" id="KW-0723">Serine/threonine-protein kinase</keyword>
<evidence type="ECO:0000256" key="4">
    <source>
        <dbReference type="ARBA" id="ARBA00022840"/>
    </source>
</evidence>
<protein>
    <submittedName>
        <fullName evidence="9">Serine/threonine protein kinase</fullName>
    </submittedName>
</protein>
<evidence type="ECO:0000256" key="3">
    <source>
        <dbReference type="ARBA" id="ARBA00022777"/>
    </source>
</evidence>
<dbReference type="AlphaFoldDB" id="A0A7W3PLS8"/>
<keyword evidence="1" id="KW-0808">Transferase</keyword>
<evidence type="ECO:0000256" key="1">
    <source>
        <dbReference type="ARBA" id="ARBA00022679"/>
    </source>
</evidence>
<dbReference type="Gene3D" id="1.10.510.10">
    <property type="entry name" value="Transferase(Phosphotransferase) domain 1"/>
    <property type="match status" value="1"/>
</dbReference>
<dbReference type="CDD" id="cd14014">
    <property type="entry name" value="STKc_PknB_like"/>
    <property type="match status" value="1"/>
</dbReference>
<feature type="domain" description="Protein kinase" evidence="8">
    <location>
        <begin position="18"/>
        <end position="273"/>
    </location>
</feature>
<dbReference type="PANTHER" id="PTHR43289:SF34">
    <property type="entry name" value="SERINE_THREONINE-PROTEIN KINASE YBDM-RELATED"/>
    <property type="match status" value="1"/>
</dbReference>
<keyword evidence="7" id="KW-1133">Transmembrane helix</keyword>
<dbReference type="SUPFAM" id="SSF56112">
    <property type="entry name" value="Protein kinase-like (PK-like)"/>
    <property type="match status" value="1"/>
</dbReference>
<dbReference type="PROSITE" id="PS50011">
    <property type="entry name" value="PROTEIN_KINASE_DOM"/>
    <property type="match status" value="1"/>
</dbReference>
<dbReference type="InterPro" id="IPR017441">
    <property type="entry name" value="Protein_kinase_ATP_BS"/>
</dbReference>